<keyword evidence="11" id="KW-1185">Reference proteome</keyword>
<dbReference type="CDD" id="cd00200">
    <property type="entry name" value="WD40"/>
    <property type="match status" value="1"/>
</dbReference>
<feature type="repeat" description="WD" evidence="6">
    <location>
        <begin position="389"/>
        <end position="430"/>
    </location>
</feature>
<keyword evidence="3" id="KW-0677">Repeat</keyword>
<dbReference type="InterPro" id="IPR020472">
    <property type="entry name" value="WD40_PAC1"/>
</dbReference>
<feature type="repeat" description="WD" evidence="6">
    <location>
        <begin position="354"/>
        <end position="388"/>
    </location>
</feature>
<evidence type="ECO:0000256" key="3">
    <source>
        <dbReference type="ARBA" id="ARBA00022737"/>
    </source>
</evidence>
<dbReference type="InterPro" id="IPR036322">
    <property type="entry name" value="WD40_repeat_dom_sf"/>
</dbReference>
<organism evidence="10 11">
    <name type="scientific">Schizosaccharomyces osmophilus</name>
    <dbReference type="NCBI Taxonomy" id="2545709"/>
    <lineage>
        <taxon>Eukaryota</taxon>
        <taxon>Fungi</taxon>
        <taxon>Dikarya</taxon>
        <taxon>Ascomycota</taxon>
        <taxon>Taphrinomycotina</taxon>
        <taxon>Schizosaccharomycetes</taxon>
        <taxon>Schizosaccharomycetales</taxon>
        <taxon>Schizosaccharomycetaceae</taxon>
        <taxon>Schizosaccharomyces</taxon>
    </lineage>
</organism>
<evidence type="ECO:0000313" key="10">
    <source>
        <dbReference type="EMBL" id="WBW74209.1"/>
    </source>
</evidence>
<dbReference type="PROSITE" id="PS50082">
    <property type="entry name" value="WD_REPEATS_2"/>
    <property type="match status" value="6"/>
</dbReference>
<evidence type="ECO:0000313" key="11">
    <source>
        <dbReference type="Proteomes" id="UP001212411"/>
    </source>
</evidence>
<dbReference type="PROSITE" id="PS00678">
    <property type="entry name" value="WD_REPEATS_1"/>
    <property type="match status" value="4"/>
</dbReference>
<feature type="coiled-coil region" evidence="7">
    <location>
        <begin position="7"/>
        <end position="34"/>
    </location>
</feature>
<dbReference type="PANTHER" id="PTHR22847">
    <property type="entry name" value="WD40 REPEAT PROTEIN"/>
    <property type="match status" value="1"/>
</dbReference>
<sequence length="605" mass="67019">MVSMDRNKNVQEVLDALKSEYDMLNKNSSSTESRADNYDTSMILSQIQDIENFRKTLDDMIEKQKVIRETYEKEVNAIKHELDALGVDAFNSTKPSFNERINKDAKSFHPPTTSKPLNTVDANKIPSMQPLSSAQQPGFHLDPAHDSSSNAPVAAATSGEHPSMTHPGQQVLLGSNATSASEPSVYVSPISYTDNSAPPHSTVPGNAHMGGLPGYYVANPEQQQQKQQQQPFQLQTQDIPNNTNSIAQYTGKQAYQEHEPHTKEVNQASAYTQKKSQSPSWYVTYNPACRRLFNINLVHTLEHPSVVCCTKFSHNGKYLATGCNRATNIFDVYTGQKLFTLNEDSPDHSRDLYVRTIAFSPDGKYLVTGTEDRQIKLWDLATQKVRFLFSGHEQDIYSLDFSHNGRFIVSGSGDHTARLWDVETGQCILKLEIENGVTAIAISPNDQYIAVGSLDQIIRVWSVSGTLVERLESHKESVYSIAFSPDSKFLVSGSLDKTIKVWELQFPRSVGLAAIKPDGVCKATYHGHSDFVLSVAVSPDNRWALSGSKDRSIQFWDLQTGQSYLTCQGHKNSVISVSFSPDGKQFASGSGDLRARIWSIGPASP</sequence>
<dbReference type="KEGG" id="som:SOMG_03416"/>
<dbReference type="Gene3D" id="2.130.10.10">
    <property type="entry name" value="YVTN repeat-like/Quinoprotein amine dehydrogenase"/>
    <property type="match status" value="1"/>
</dbReference>
<dbReference type="Pfam" id="PF00400">
    <property type="entry name" value="WD40"/>
    <property type="match status" value="7"/>
</dbReference>
<evidence type="ECO:0000256" key="1">
    <source>
        <dbReference type="ARBA" id="ARBA00022491"/>
    </source>
</evidence>
<dbReference type="Proteomes" id="UP001212411">
    <property type="component" value="Chromosome 2"/>
</dbReference>
<keyword evidence="1" id="KW-0678">Repressor</keyword>
<protein>
    <submittedName>
        <fullName evidence="10">Transcriptional corepressor Tup11</fullName>
    </submittedName>
</protein>
<evidence type="ECO:0000256" key="6">
    <source>
        <dbReference type="PROSITE-ProRule" id="PRU00221"/>
    </source>
</evidence>
<evidence type="ECO:0000256" key="7">
    <source>
        <dbReference type="SAM" id="Coils"/>
    </source>
</evidence>
<dbReference type="RefSeq" id="XP_056038452.1">
    <property type="nucleotide sequence ID" value="XM_056182206.1"/>
</dbReference>
<proteinExistence type="predicted"/>
<dbReference type="InterPro" id="IPR001680">
    <property type="entry name" value="WD40_rpt"/>
</dbReference>
<evidence type="ECO:0000256" key="5">
    <source>
        <dbReference type="ARBA" id="ARBA00023163"/>
    </source>
</evidence>
<evidence type="ECO:0000256" key="8">
    <source>
        <dbReference type="SAM" id="MobiDB-lite"/>
    </source>
</evidence>
<feature type="domain" description="Transcriptional repressor Tup1 N-terminal" evidence="9">
    <location>
        <begin position="10"/>
        <end position="84"/>
    </location>
</feature>
<feature type="repeat" description="WD" evidence="6">
    <location>
        <begin position="525"/>
        <end position="566"/>
    </location>
</feature>
<reference evidence="10 11" key="1">
    <citation type="journal article" date="2023" name="G3 (Bethesda)">
        <title>A high-quality reference genome for the fission yeast Schizosaccharomyces osmophilus.</title>
        <authorList>
            <person name="Jia G.S."/>
            <person name="Zhang W.C."/>
            <person name="Liang Y."/>
            <person name="Liu X.H."/>
            <person name="Rhind N."/>
            <person name="Pidoux A."/>
            <person name="Brysch-Herzberg M."/>
            <person name="Du L.L."/>
        </authorList>
    </citation>
    <scope>NUCLEOTIDE SEQUENCE [LARGE SCALE GENOMIC DNA]</scope>
    <source>
        <strain evidence="10 11">CBS 15793</strain>
    </source>
</reference>
<dbReference type="InterPro" id="IPR013890">
    <property type="entry name" value="Tscrpt_rep_Tup1_N"/>
</dbReference>
<feature type="repeat" description="WD" evidence="6">
    <location>
        <begin position="567"/>
        <end position="605"/>
    </location>
</feature>
<feature type="compositionally biased region" description="Polar residues" evidence="8">
    <location>
        <begin position="190"/>
        <end position="199"/>
    </location>
</feature>
<evidence type="ECO:0000256" key="2">
    <source>
        <dbReference type="ARBA" id="ARBA00022574"/>
    </source>
</evidence>
<keyword evidence="5" id="KW-0804">Transcription</keyword>
<feature type="region of interest" description="Disordered" evidence="8">
    <location>
        <begin position="127"/>
        <end position="171"/>
    </location>
</feature>
<keyword evidence="2 6" id="KW-0853">WD repeat</keyword>
<keyword evidence="4" id="KW-0805">Transcription regulation</keyword>
<dbReference type="EMBL" id="CP115612">
    <property type="protein sequence ID" value="WBW74209.1"/>
    <property type="molecule type" value="Genomic_DNA"/>
</dbReference>
<dbReference type="InterPro" id="IPR019775">
    <property type="entry name" value="WD40_repeat_CS"/>
</dbReference>
<dbReference type="Gene3D" id="1.20.5.340">
    <property type="match status" value="1"/>
</dbReference>
<feature type="repeat" description="WD" evidence="6">
    <location>
        <begin position="437"/>
        <end position="464"/>
    </location>
</feature>
<keyword evidence="7" id="KW-0175">Coiled coil</keyword>
<dbReference type="AlphaFoldDB" id="A0AAF0AXZ2"/>
<dbReference type="Pfam" id="PF08581">
    <property type="entry name" value="Tup_N"/>
    <property type="match status" value="1"/>
</dbReference>
<evidence type="ECO:0000256" key="4">
    <source>
        <dbReference type="ARBA" id="ARBA00023015"/>
    </source>
</evidence>
<dbReference type="PANTHER" id="PTHR22847:SF728">
    <property type="entry name" value="TRANSCRIPTIONAL REPRESSOR TUP11-RELATED"/>
    <property type="match status" value="1"/>
</dbReference>
<gene>
    <name evidence="10" type="primary">tup11</name>
    <name evidence="10" type="ORF">SOMG_03416</name>
</gene>
<feature type="region of interest" description="Disordered" evidence="8">
    <location>
        <begin position="190"/>
        <end position="216"/>
    </location>
</feature>
<dbReference type="PROSITE" id="PS50294">
    <property type="entry name" value="WD_REPEATS_REGION"/>
    <property type="match status" value="5"/>
</dbReference>
<dbReference type="PRINTS" id="PR00320">
    <property type="entry name" value="GPROTEINBRPT"/>
</dbReference>
<name>A0AAF0AXZ2_9SCHI</name>
<evidence type="ECO:0000259" key="9">
    <source>
        <dbReference type="Pfam" id="PF08581"/>
    </source>
</evidence>
<feature type="repeat" description="WD" evidence="6">
    <location>
        <begin position="471"/>
        <end position="505"/>
    </location>
</feature>
<dbReference type="GeneID" id="80876895"/>
<accession>A0AAF0AXZ2</accession>
<dbReference type="SMART" id="SM00320">
    <property type="entry name" value="WD40"/>
    <property type="match status" value="7"/>
</dbReference>
<dbReference type="SUPFAM" id="SSF50978">
    <property type="entry name" value="WD40 repeat-like"/>
    <property type="match status" value="1"/>
</dbReference>
<dbReference type="InterPro" id="IPR015943">
    <property type="entry name" value="WD40/YVTN_repeat-like_dom_sf"/>
</dbReference>